<protein>
    <recommendedName>
        <fullName evidence="1">Reverse transcriptase domain-containing protein</fullName>
    </recommendedName>
</protein>
<reference evidence="2" key="1">
    <citation type="submission" date="2025-08" db="UniProtKB">
        <authorList>
            <consortium name="Ensembl"/>
        </authorList>
    </citation>
    <scope>IDENTIFICATION</scope>
</reference>
<accession>A0A8C5C3Y0</accession>
<dbReference type="GO" id="GO:0003676">
    <property type="term" value="F:nucleic acid binding"/>
    <property type="evidence" value="ECO:0007669"/>
    <property type="project" value="InterPro"/>
</dbReference>
<dbReference type="OMA" id="FTITWIR"/>
<dbReference type="SUPFAM" id="SSF53098">
    <property type="entry name" value="Ribonuclease H-like"/>
    <property type="match status" value="1"/>
</dbReference>
<dbReference type="Pfam" id="PF00078">
    <property type="entry name" value="RVT_1"/>
    <property type="match status" value="1"/>
</dbReference>
<dbReference type="GeneTree" id="ENSGT01060000248530"/>
<dbReference type="InterPro" id="IPR036397">
    <property type="entry name" value="RNaseH_sf"/>
</dbReference>
<dbReference type="CDD" id="cd09276">
    <property type="entry name" value="Rnase_HI_RT_non_LTR"/>
    <property type="match status" value="1"/>
</dbReference>
<dbReference type="PANTHER" id="PTHR19446">
    <property type="entry name" value="REVERSE TRANSCRIPTASES"/>
    <property type="match status" value="1"/>
</dbReference>
<name>A0A8C5C3Y0_GADMO</name>
<dbReference type="GO" id="GO:0006259">
    <property type="term" value="P:DNA metabolic process"/>
    <property type="evidence" value="ECO:0007669"/>
    <property type="project" value="UniProtKB-ARBA"/>
</dbReference>
<dbReference type="PROSITE" id="PS50878">
    <property type="entry name" value="RT_POL"/>
    <property type="match status" value="1"/>
</dbReference>
<evidence type="ECO:0000259" key="1">
    <source>
        <dbReference type="PROSITE" id="PS50878"/>
    </source>
</evidence>
<keyword evidence="3" id="KW-1185">Reference proteome</keyword>
<sequence>MIRKMGGDRREWEYPVITLEEQTAICDKDKADLMAKSFAKVHSVDQLTVEGRRRREITLSNYPDVLVRRVDSREKIDDGFTMAELVRAIKKAKPSAPGGDQVSYVMLKHLGERGMEKLLELYNRVWVEGKLPSVWKEAVVIPIRKPGKDPGKPSSYRPIALTSNICKIMERLVTERLTYELEKKGLLTSCQSGFRKGRHTMDAVVRLENEIRKAQANKESVVVVFFDIEKAYDMMWKEGLLIKLYKMVVGGRVFNWIKNFLFDRKIQVRIGSELSNKYMVGNGTPQGSVISPLLFIIMINDVFLKVPEDIGSSLFADDGALWKRGRNVMHIISKVQSAIDGVTEWGFDWGCRFSVKKTQTVFFTRKIIEDGIKLRMHGKELERVGSFKYLGVIFDSRVTWADHIRKIEDKCKKVINVMRCLTGRHWGASCSALKTIYVAMIRSVFDYGCIVYGSAAVSLLRKLDVIQAKALRVCSGAFKSSPVPALQVEMGEMPLELRRKQLMGNYLANLRGQSETHPTKGMLKECWVYGKCERNHFGRVGNDIAKEFGVGELKLSPTVVYPLMPPWRMVWPEVDWFVLDIKKREREQIDLASVFYIHLFIEYSEYVHVFTDGAEQPETGVTGFGVVVPSKRIEFNRRTSDNLSVYTVEMLGVLVALKWVESSTVEKIVICTDSASVLASMRSFYSSSRQGLLYEVLQSITRIVQQGRQILFFMGSSSCRGEGK</sequence>
<dbReference type="Proteomes" id="UP000694546">
    <property type="component" value="Chromosome 2"/>
</dbReference>
<dbReference type="AlphaFoldDB" id="A0A8C5C3Y0"/>
<evidence type="ECO:0000313" key="2">
    <source>
        <dbReference type="Ensembl" id="ENSGMOP00000056155.1"/>
    </source>
</evidence>
<dbReference type="InterPro" id="IPR012337">
    <property type="entry name" value="RNaseH-like_sf"/>
</dbReference>
<feature type="domain" description="Reverse transcriptase" evidence="1">
    <location>
        <begin position="124"/>
        <end position="394"/>
    </location>
</feature>
<reference evidence="2" key="2">
    <citation type="submission" date="2025-09" db="UniProtKB">
        <authorList>
            <consortium name="Ensembl"/>
        </authorList>
    </citation>
    <scope>IDENTIFICATION</scope>
</reference>
<evidence type="ECO:0000313" key="3">
    <source>
        <dbReference type="Proteomes" id="UP000694546"/>
    </source>
</evidence>
<proteinExistence type="predicted"/>
<dbReference type="Ensembl" id="ENSGMOT00000035232.1">
    <property type="protein sequence ID" value="ENSGMOP00000056155.1"/>
    <property type="gene ID" value="ENSGMOG00000030547.1"/>
</dbReference>
<dbReference type="SUPFAM" id="SSF56672">
    <property type="entry name" value="DNA/RNA polymerases"/>
    <property type="match status" value="1"/>
</dbReference>
<dbReference type="Pfam" id="PF00075">
    <property type="entry name" value="RNase_H"/>
    <property type="match status" value="1"/>
</dbReference>
<dbReference type="GO" id="GO:0004523">
    <property type="term" value="F:RNA-DNA hybrid ribonuclease activity"/>
    <property type="evidence" value="ECO:0007669"/>
    <property type="project" value="InterPro"/>
</dbReference>
<dbReference type="CDD" id="cd01650">
    <property type="entry name" value="RT_nLTR_like"/>
    <property type="match status" value="1"/>
</dbReference>
<dbReference type="InterPro" id="IPR000477">
    <property type="entry name" value="RT_dom"/>
</dbReference>
<dbReference type="InterPro" id="IPR002156">
    <property type="entry name" value="RNaseH_domain"/>
</dbReference>
<organism evidence="2 3">
    <name type="scientific">Gadus morhua</name>
    <name type="common">Atlantic cod</name>
    <dbReference type="NCBI Taxonomy" id="8049"/>
    <lineage>
        <taxon>Eukaryota</taxon>
        <taxon>Metazoa</taxon>
        <taxon>Chordata</taxon>
        <taxon>Craniata</taxon>
        <taxon>Vertebrata</taxon>
        <taxon>Euteleostomi</taxon>
        <taxon>Actinopterygii</taxon>
        <taxon>Neopterygii</taxon>
        <taxon>Teleostei</taxon>
        <taxon>Neoteleostei</taxon>
        <taxon>Acanthomorphata</taxon>
        <taxon>Zeiogadaria</taxon>
        <taxon>Gadariae</taxon>
        <taxon>Gadiformes</taxon>
        <taxon>Gadoidei</taxon>
        <taxon>Gadidae</taxon>
        <taxon>Gadus</taxon>
    </lineage>
</organism>
<dbReference type="InterPro" id="IPR043502">
    <property type="entry name" value="DNA/RNA_pol_sf"/>
</dbReference>
<dbReference type="Gene3D" id="3.30.420.10">
    <property type="entry name" value="Ribonuclease H-like superfamily/Ribonuclease H"/>
    <property type="match status" value="1"/>
</dbReference>